<accession>A0ACC0W2X7</accession>
<evidence type="ECO:0000313" key="1">
    <source>
        <dbReference type="EMBL" id="KAI9912303.1"/>
    </source>
</evidence>
<protein>
    <submittedName>
        <fullName evidence="1">Uncharacterized protein</fullName>
    </submittedName>
</protein>
<organism evidence="1 2">
    <name type="scientific">Peronosclerospora sorghi</name>
    <dbReference type="NCBI Taxonomy" id="230839"/>
    <lineage>
        <taxon>Eukaryota</taxon>
        <taxon>Sar</taxon>
        <taxon>Stramenopiles</taxon>
        <taxon>Oomycota</taxon>
        <taxon>Peronosporomycetes</taxon>
        <taxon>Peronosporales</taxon>
        <taxon>Peronosporaceae</taxon>
        <taxon>Peronosclerospora</taxon>
    </lineage>
</organism>
<gene>
    <name evidence="1" type="ORF">PsorP6_009827</name>
</gene>
<keyword evidence="2" id="KW-1185">Reference proteome</keyword>
<evidence type="ECO:0000313" key="2">
    <source>
        <dbReference type="Proteomes" id="UP001163321"/>
    </source>
</evidence>
<dbReference type="EMBL" id="CM047584">
    <property type="protein sequence ID" value="KAI9912303.1"/>
    <property type="molecule type" value="Genomic_DNA"/>
</dbReference>
<name>A0ACC0W2X7_9STRA</name>
<proteinExistence type="predicted"/>
<comment type="caution">
    <text evidence="1">The sequence shown here is derived from an EMBL/GenBank/DDBJ whole genome shotgun (WGS) entry which is preliminary data.</text>
</comment>
<reference evidence="1 2" key="1">
    <citation type="journal article" date="2022" name="bioRxiv">
        <title>The genome of the oomycete Peronosclerospora sorghi, a cosmopolitan pathogen of maize and sorghum, is inflated with dispersed pseudogenes.</title>
        <authorList>
            <person name="Fletcher K."/>
            <person name="Martin F."/>
            <person name="Isakeit T."/>
            <person name="Cavanaugh K."/>
            <person name="Magill C."/>
            <person name="Michelmore R."/>
        </authorList>
    </citation>
    <scope>NUCLEOTIDE SEQUENCE [LARGE SCALE GENOMIC DNA]</scope>
    <source>
        <strain evidence="1">P6</strain>
    </source>
</reference>
<sequence length="125" mass="14165">MMEVDEDSRDNMEVDEEGYDSVPTVRGQIQSNNDLNLLPVDTVNTVQQPIREQLPVERRPQLPPPTEQQQHGMALSCMVQLPLTLSILVLNQHSTLLMSTQHITVAHKRSTCYYTPFLNDHASPT</sequence>
<dbReference type="Proteomes" id="UP001163321">
    <property type="component" value="Chromosome 5"/>
</dbReference>